<organism evidence="2 3">
    <name type="scientific">Glomerella acutata</name>
    <name type="common">Colletotrichum acutatum</name>
    <dbReference type="NCBI Taxonomy" id="27357"/>
    <lineage>
        <taxon>Eukaryota</taxon>
        <taxon>Fungi</taxon>
        <taxon>Dikarya</taxon>
        <taxon>Ascomycota</taxon>
        <taxon>Pezizomycotina</taxon>
        <taxon>Sordariomycetes</taxon>
        <taxon>Hypocreomycetidae</taxon>
        <taxon>Glomerellales</taxon>
        <taxon>Glomerellaceae</taxon>
        <taxon>Colletotrichum</taxon>
        <taxon>Colletotrichum acutatum species complex</taxon>
    </lineage>
</organism>
<gene>
    <name evidence="2" type="ORF">BDZ83DRAFT_238102</name>
</gene>
<sequence>MNENIAINHTTRSSHPTARTTSHLPIYTYTLTHIHPSTHTQYTDPDLRKPPSQKSKPFFLSTLTPPFLHIHTYTPSLEKQAQS</sequence>
<accession>A0AAD8UR49</accession>
<proteinExistence type="predicted"/>
<protein>
    <submittedName>
        <fullName evidence="2">Uncharacterized protein</fullName>
    </submittedName>
</protein>
<evidence type="ECO:0000313" key="3">
    <source>
        <dbReference type="Proteomes" id="UP001244207"/>
    </source>
</evidence>
<keyword evidence="3" id="KW-1185">Reference proteome</keyword>
<dbReference type="GeneID" id="85385755"/>
<dbReference type="Proteomes" id="UP001244207">
    <property type="component" value="Unassembled WGS sequence"/>
</dbReference>
<dbReference type="RefSeq" id="XP_060366900.1">
    <property type="nucleotide sequence ID" value="XM_060501856.1"/>
</dbReference>
<dbReference type="EMBL" id="JAHMHS010000029">
    <property type="protein sequence ID" value="KAK1726845.1"/>
    <property type="molecule type" value="Genomic_DNA"/>
</dbReference>
<dbReference type="AlphaFoldDB" id="A0AAD8UR49"/>
<evidence type="ECO:0000313" key="2">
    <source>
        <dbReference type="EMBL" id="KAK1726845.1"/>
    </source>
</evidence>
<reference evidence="2" key="1">
    <citation type="submission" date="2021-12" db="EMBL/GenBank/DDBJ databases">
        <title>Comparative genomics, transcriptomics and evolutionary studies reveal genomic signatures of adaptation to plant cell wall in hemibiotrophic fungi.</title>
        <authorList>
            <consortium name="DOE Joint Genome Institute"/>
            <person name="Baroncelli R."/>
            <person name="Diaz J.F."/>
            <person name="Benocci T."/>
            <person name="Peng M."/>
            <person name="Battaglia E."/>
            <person name="Haridas S."/>
            <person name="Andreopoulos W."/>
            <person name="Labutti K."/>
            <person name="Pangilinan J."/>
            <person name="Floch G.L."/>
            <person name="Makela M.R."/>
            <person name="Henrissat B."/>
            <person name="Grigoriev I.V."/>
            <person name="Crouch J.A."/>
            <person name="De Vries R.P."/>
            <person name="Sukno S.A."/>
            <person name="Thon M.R."/>
        </authorList>
    </citation>
    <scope>NUCLEOTIDE SEQUENCE</scope>
    <source>
        <strain evidence="2">CBS 112980</strain>
    </source>
</reference>
<evidence type="ECO:0000256" key="1">
    <source>
        <dbReference type="SAM" id="MobiDB-lite"/>
    </source>
</evidence>
<comment type="caution">
    <text evidence="2">The sequence shown here is derived from an EMBL/GenBank/DDBJ whole genome shotgun (WGS) entry which is preliminary data.</text>
</comment>
<feature type="region of interest" description="Disordered" evidence="1">
    <location>
        <begin position="1"/>
        <end position="20"/>
    </location>
</feature>
<name>A0AAD8UR49_GLOAC</name>